<protein>
    <submittedName>
        <fullName evidence="7">Carbohydrate kinase</fullName>
        <ecNumber evidence="7">2.7.1.-</ecNumber>
    </submittedName>
</protein>
<evidence type="ECO:0000256" key="2">
    <source>
        <dbReference type="ARBA" id="ARBA00022679"/>
    </source>
</evidence>
<keyword evidence="4 7" id="KW-0418">Kinase</keyword>
<keyword evidence="2 7" id="KW-0808">Transferase</keyword>
<dbReference type="CDD" id="cd01167">
    <property type="entry name" value="bac_FRK"/>
    <property type="match status" value="1"/>
</dbReference>
<dbReference type="InterPro" id="IPR002173">
    <property type="entry name" value="Carboh/pur_kinase_PfkB_CS"/>
</dbReference>
<evidence type="ECO:0000313" key="7">
    <source>
        <dbReference type="EMBL" id="XDI05444.1"/>
    </source>
</evidence>
<dbReference type="Gene3D" id="3.40.1190.20">
    <property type="match status" value="1"/>
</dbReference>
<accession>A0AB39BGG5</accession>
<dbReference type="RefSeq" id="WP_368497832.1">
    <property type="nucleotide sequence ID" value="NZ_CP162511.1"/>
</dbReference>
<dbReference type="Pfam" id="PF00294">
    <property type="entry name" value="PfkB"/>
    <property type="match status" value="1"/>
</dbReference>
<dbReference type="EMBL" id="CP162511">
    <property type="protein sequence ID" value="XDI05444.1"/>
    <property type="molecule type" value="Genomic_DNA"/>
</dbReference>
<dbReference type="PROSITE" id="PS00584">
    <property type="entry name" value="PFKB_KINASES_2"/>
    <property type="match status" value="1"/>
</dbReference>
<dbReference type="InterPro" id="IPR011611">
    <property type="entry name" value="PfkB_dom"/>
</dbReference>
<dbReference type="EC" id="2.7.1.-" evidence="7"/>
<evidence type="ECO:0000256" key="4">
    <source>
        <dbReference type="ARBA" id="ARBA00022777"/>
    </source>
</evidence>
<proteinExistence type="inferred from homology"/>
<reference evidence="7" key="1">
    <citation type="submission" date="2024-05" db="EMBL/GenBank/DDBJ databases">
        <title>Herbiconiux sp. A18JL235.</title>
        <authorList>
            <person name="Zhang G."/>
        </authorList>
    </citation>
    <scope>NUCLEOTIDE SEQUENCE</scope>
    <source>
        <strain evidence="7">A18JL235</strain>
    </source>
</reference>
<name>A0AB39BGG5_9MICO</name>
<organism evidence="7">
    <name type="scientific">Herbiconiux sp. A18JL235</name>
    <dbReference type="NCBI Taxonomy" id="3152363"/>
    <lineage>
        <taxon>Bacteria</taxon>
        <taxon>Bacillati</taxon>
        <taxon>Actinomycetota</taxon>
        <taxon>Actinomycetes</taxon>
        <taxon>Micrococcales</taxon>
        <taxon>Microbacteriaceae</taxon>
        <taxon>Herbiconiux</taxon>
    </lineage>
</organism>
<evidence type="ECO:0000256" key="5">
    <source>
        <dbReference type="ARBA" id="ARBA00022840"/>
    </source>
</evidence>
<dbReference type="PANTHER" id="PTHR43085">
    <property type="entry name" value="HEXOKINASE FAMILY MEMBER"/>
    <property type="match status" value="1"/>
</dbReference>
<dbReference type="GO" id="GO:0016301">
    <property type="term" value="F:kinase activity"/>
    <property type="evidence" value="ECO:0007669"/>
    <property type="project" value="UniProtKB-KW"/>
</dbReference>
<feature type="domain" description="Carbohydrate kinase PfkB" evidence="6">
    <location>
        <begin position="5"/>
        <end position="308"/>
    </location>
</feature>
<dbReference type="PANTHER" id="PTHR43085:SF1">
    <property type="entry name" value="PSEUDOURIDINE KINASE-RELATED"/>
    <property type="match status" value="1"/>
</dbReference>
<comment type="similarity">
    <text evidence="1">Belongs to the carbohydrate kinase PfkB family.</text>
</comment>
<evidence type="ECO:0000256" key="1">
    <source>
        <dbReference type="ARBA" id="ARBA00010688"/>
    </source>
</evidence>
<gene>
    <name evidence="7" type="ORF">ABFY20_19325</name>
</gene>
<dbReference type="GO" id="GO:0005524">
    <property type="term" value="F:ATP binding"/>
    <property type="evidence" value="ECO:0007669"/>
    <property type="project" value="UniProtKB-KW"/>
</dbReference>
<dbReference type="SUPFAM" id="SSF53613">
    <property type="entry name" value="Ribokinase-like"/>
    <property type="match status" value="1"/>
</dbReference>
<evidence type="ECO:0000259" key="6">
    <source>
        <dbReference type="Pfam" id="PF00294"/>
    </source>
</evidence>
<sequence>MTTTLLAIGESLVDVVEHPDDRGTAEHPGGSPLNIAFGAARLGLPSTLLTEIGSDARGRAIVDHLATAGVTLDPSSLRDEPTSSATAVLQADGSARYVFDLRWSLPEGAALPPASIVHTGSIAAFLEPGGSQIAERLRVATAAATSAEPPVITFDPNMRPSIITDHAAALARFGEIAGLATLVKLSDEDAAWLYPDASSLDDAIDSILALGPALVVVTRGGEGAVLATAAERVAVPGRPVAVVDTIGAGDSFMSALIVQLARMLDAGTSPGRLRDGSAFDAAALVELGDFAARCAAITVSRAGANPPTTADLA</sequence>
<keyword evidence="3" id="KW-0547">Nucleotide-binding</keyword>
<dbReference type="AlphaFoldDB" id="A0AB39BGG5"/>
<dbReference type="InterPro" id="IPR050306">
    <property type="entry name" value="PfkB_Carbo_kinase"/>
</dbReference>
<dbReference type="InterPro" id="IPR029056">
    <property type="entry name" value="Ribokinase-like"/>
</dbReference>
<evidence type="ECO:0000256" key="3">
    <source>
        <dbReference type="ARBA" id="ARBA00022741"/>
    </source>
</evidence>
<keyword evidence="5" id="KW-0067">ATP-binding</keyword>